<gene>
    <name evidence="1" type="ORF">GALL_528350</name>
</gene>
<organism evidence="1">
    <name type="scientific">mine drainage metagenome</name>
    <dbReference type="NCBI Taxonomy" id="410659"/>
    <lineage>
        <taxon>unclassified sequences</taxon>
        <taxon>metagenomes</taxon>
        <taxon>ecological metagenomes</taxon>
    </lineage>
</organism>
<name>A0A1J5PPW8_9ZZZZ</name>
<dbReference type="EMBL" id="MLJW01007191">
    <property type="protein sequence ID" value="OIQ65605.1"/>
    <property type="molecule type" value="Genomic_DNA"/>
</dbReference>
<evidence type="ECO:0000313" key="1">
    <source>
        <dbReference type="EMBL" id="OIQ65605.1"/>
    </source>
</evidence>
<protein>
    <submittedName>
        <fullName evidence="1">Uncharacterized protein</fullName>
    </submittedName>
</protein>
<proteinExistence type="predicted"/>
<reference evidence="1" key="1">
    <citation type="submission" date="2016-10" db="EMBL/GenBank/DDBJ databases">
        <title>Sequence of Gallionella enrichment culture.</title>
        <authorList>
            <person name="Poehlein A."/>
            <person name="Muehling M."/>
            <person name="Daniel R."/>
        </authorList>
    </citation>
    <scope>NUCLEOTIDE SEQUENCE</scope>
</reference>
<comment type="caution">
    <text evidence="1">The sequence shown here is derived from an EMBL/GenBank/DDBJ whole genome shotgun (WGS) entry which is preliminary data.</text>
</comment>
<accession>A0A1J5PPW8</accession>
<dbReference type="AlphaFoldDB" id="A0A1J5PPW8"/>
<sequence length="165" mass="18514">MGSPGITDDVGERFLHDAKNHHRTRFIQINILIGQLHGADDAAALAKFSAQPVDGSHQPHVERRRAQICRHVSHPLNSTVNQRLHVLDFILQGRGMRDMPPGCRCQVHAQRREYLPEFVVNFTRNVLALLFQSGLVLCREGTQVGFGLGKTLVGFQQSEFCRLAI</sequence>